<gene>
    <name evidence="8" type="ORF">A1O9_12953</name>
</gene>
<evidence type="ECO:0000259" key="7">
    <source>
        <dbReference type="Pfam" id="PF20684"/>
    </source>
</evidence>
<dbReference type="AlphaFoldDB" id="A0A072NT04"/>
<keyword evidence="9" id="KW-1185">Reference proteome</keyword>
<feature type="transmembrane region" description="Helical" evidence="6">
    <location>
        <begin position="35"/>
        <end position="58"/>
    </location>
</feature>
<comment type="subcellular location">
    <subcellularLocation>
        <location evidence="1">Membrane</location>
        <topology evidence="1">Multi-pass membrane protein</topology>
    </subcellularLocation>
</comment>
<accession>A0A072NT04</accession>
<evidence type="ECO:0000256" key="2">
    <source>
        <dbReference type="ARBA" id="ARBA00022692"/>
    </source>
</evidence>
<reference evidence="8 9" key="1">
    <citation type="submission" date="2013-03" db="EMBL/GenBank/DDBJ databases">
        <title>The Genome Sequence of Exophiala aquamarina CBS 119918.</title>
        <authorList>
            <consortium name="The Broad Institute Genomics Platform"/>
            <person name="Cuomo C."/>
            <person name="de Hoog S."/>
            <person name="Gorbushina A."/>
            <person name="Walker B."/>
            <person name="Young S.K."/>
            <person name="Zeng Q."/>
            <person name="Gargeya S."/>
            <person name="Fitzgerald M."/>
            <person name="Haas B."/>
            <person name="Abouelleil A."/>
            <person name="Allen A.W."/>
            <person name="Alvarado L."/>
            <person name="Arachchi H.M."/>
            <person name="Berlin A.M."/>
            <person name="Chapman S.B."/>
            <person name="Gainer-Dewar J."/>
            <person name="Goldberg J."/>
            <person name="Griggs A."/>
            <person name="Gujja S."/>
            <person name="Hansen M."/>
            <person name="Howarth C."/>
            <person name="Imamovic A."/>
            <person name="Ireland A."/>
            <person name="Larimer J."/>
            <person name="McCowan C."/>
            <person name="Murphy C."/>
            <person name="Pearson M."/>
            <person name="Poon T.W."/>
            <person name="Priest M."/>
            <person name="Roberts A."/>
            <person name="Saif S."/>
            <person name="Shea T."/>
            <person name="Sisk P."/>
            <person name="Sykes S."/>
            <person name="Wortman J."/>
            <person name="Nusbaum C."/>
            <person name="Birren B."/>
        </authorList>
    </citation>
    <scope>NUCLEOTIDE SEQUENCE [LARGE SCALE GENOMIC DNA]</scope>
    <source>
        <strain evidence="8 9">CBS 119918</strain>
    </source>
</reference>
<name>A0A072NT04_9EURO</name>
<feature type="non-terminal residue" evidence="8">
    <location>
        <position position="1"/>
    </location>
</feature>
<evidence type="ECO:0000256" key="1">
    <source>
        <dbReference type="ARBA" id="ARBA00004141"/>
    </source>
</evidence>
<dbReference type="HOGENOM" id="CLU_028200_25_2_1"/>
<dbReference type="InterPro" id="IPR052337">
    <property type="entry name" value="SAT4-like"/>
</dbReference>
<dbReference type="PANTHER" id="PTHR33048">
    <property type="entry name" value="PTH11-LIKE INTEGRAL MEMBRANE PROTEIN (AFU_ORTHOLOGUE AFUA_5G11245)"/>
    <property type="match status" value="1"/>
</dbReference>
<keyword evidence="3 6" id="KW-1133">Transmembrane helix</keyword>
<feature type="domain" description="Rhodopsin" evidence="7">
    <location>
        <begin position="6"/>
        <end position="157"/>
    </location>
</feature>
<keyword evidence="4 6" id="KW-0472">Membrane</keyword>
<evidence type="ECO:0000313" key="8">
    <source>
        <dbReference type="EMBL" id="KEF50999.1"/>
    </source>
</evidence>
<sequence length="157" mass="17605">FGVISGVFYGFSIMLTKLSILTLFLRFVPRGKLRVTIYIIMVTVVVYILVASFDWVYTCQPIAKYWDLTITDGSCINWVKIAVFSSVMNAVTDVALLVLPIIFLRNLRLPKKQKIGIMIVLMTGGFILVVSIVKAKLTVGLVDKTDITWDIVAPTVW</sequence>
<dbReference type="VEuPathDB" id="FungiDB:A1O9_12953"/>
<evidence type="ECO:0000256" key="5">
    <source>
        <dbReference type="ARBA" id="ARBA00038359"/>
    </source>
</evidence>
<protein>
    <recommendedName>
        <fullName evidence="7">Rhodopsin domain-containing protein</fullName>
    </recommendedName>
</protein>
<keyword evidence="2 6" id="KW-0812">Transmembrane</keyword>
<dbReference type="PANTHER" id="PTHR33048:SF124">
    <property type="entry name" value="INTEGRAL MEMBRANE PROTEIN"/>
    <property type="match status" value="1"/>
</dbReference>
<feature type="non-terminal residue" evidence="8">
    <location>
        <position position="157"/>
    </location>
</feature>
<dbReference type="GO" id="GO:0016020">
    <property type="term" value="C:membrane"/>
    <property type="evidence" value="ECO:0007669"/>
    <property type="project" value="UniProtKB-SubCell"/>
</dbReference>
<feature type="transmembrane region" description="Helical" evidence="6">
    <location>
        <begin position="6"/>
        <end position="28"/>
    </location>
</feature>
<dbReference type="GeneID" id="25287847"/>
<evidence type="ECO:0000256" key="6">
    <source>
        <dbReference type="SAM" id="Phobius"/>
    </source>
</evidence>
<proteinExistence type="inferred from homology"/>
<dbReference type="InterPro" id="IPR049326">
    <property type="entry name" value="Rhodopsin_dom_fungi"/>
</dbReference>
<evidence type="ECO:0000256" key="3">
    <source>
        <dbReference type="ARBA" id="ARBA00022989"/>
    </source>
</evidence>
<dbReference type="RefSeq" id="XP_013253589.1">
    <property type="nucleotide sequence ID" value="XM_013398135.1"/>
</dbReference>
<evidence type="ECO:0000256" key="4">
    <source>
        <dbReference type="ARBA" id="ARBA00023136"/>
    </source>
</evidence>
<feature type="transmembrane region" description="Helical" evidence="6">
    <location>
        <begin position="115"/>
        <end position="133"/>
    </location>
</feature>
<dbReference type="Proteomes" id="UP000027920">
    <property type="component" value="Unassembled WGS sequence"/>
</dbReference>
<feature type="transmembrane region" description="Helical" evidence="6">
    <location>
        <begin position="78"/>
        <end position="103"/>
    </location>
</feature>
<dbReference type="Pfam" id="PF20684">
    <property type="entry name" value="Fung_rhodopsin"/>
    <property type="match status" value="1"/>
</dbReference>
<comment type="similarity">
    <text evidence="5">Belongs to the SAT4 family.</text>
</comment>
<dbReference type="EMBL" id="AMGV01000035">
    <property type="protein sequence ID" value="KEF50999.1"/>
    <property type="molecule type" value="Genomic_DNA"/>
</dbReference>
<comment type="caution">
    <text evidence="8">The sequence shown here is derived from an EMBL/GenBank/DDBJ whole genome shotgun (WGS) entry which is preliminary data.</text>
</comment>
<dbReference type="OrthoDB" id="5342292at2759"/>
<evidence type="ECO:0000313" key="9">
    <source>
        <dbReference type="Proteomes" id="UP000027920"/>
    </source>
</evidence>
<organism evidence="8 9">
    <name type="scientific">Exophiala aquamarina CBS 119918</name>
    <dbReference type="NCBI Taxonomy" id="1182545"/>
    <lineage>
        <taxon>Eukaryota</taxon>
        <taxon>Fungi</taxon>
        <taxon>Dikarya</taxon>
        <taxon>Ascomycota</taxon>
        <taxon>Pezizomycotina</taxon>
        <taxon>Eurotiomycetes</taxon>
        <taxon>Chaetothyriomycetidae</taxon>
        <taxon>Chaetothyriales</taxon>
        <taxon>Herpotrichiellaceae</taxon>
        <taxon>Exophiala</taxon>
    </lineage>
</organism>